<dbReference type="InterPro" id="IPR027477">
    <property type="entry name" value="Succ_DH/fumarate_Rdtase_cat_sf"/>
</dbReference>
<dbReference type="FunFam" id="3.90.700.10:FF:000007">
    <property type="entry name" value="NADH-dependent fumarate reductase"/>
    <property type="match status" value="1"/>
</dbReference>
<comment type="similarity">
    <text evidence="5">Belongs to the FAD-dependent oxidoreductase 2 family. FRD/SDH subfamily.</text>
</comment>
<evidence type="ECO:0000313" key="7">
    <source>
        <dbReference type="EMBL" id="RGR71880.1"/>
    </source>
</evidence>
<dbReference type="AlphaFoldDB" id="A0A412FUU4"/>
<evidence type="ECO:0000256" key="2">
    <source>
        <dbReference type="ARBA" id="ARBA00022630"/>
    </source>
</evidence>
<dbReference type="GeneID" id="83016269"/>
<gene>
    <name evidence="7" type="ORF">DWY25_12775</name>
</gene>
<dbReference type="PROSITE" id="PS51257">
    <property type="entry name" value="PROKAR_LIPOPROTEIN"/>
    <property type="match status" value="1"/>
</dbReference>
<evidence type="ECO:0000256" key="1">
    <source>
        <dbReference type="ARBA" id="ARBA00001974"/>
    </source>
</evidence>
<evidence type="ECO:0000256" key="3">
    <source>
        <dbReference type="ARBA" id="ARBA00022827"/>
    </source>
</evidence>
<dbReference type="InterPro" id="IPR036188">
    <property type="entry name" value="FAD/NAD-bd_sf"/>
</dbReference>
<evidence type="ECO:0000256" key="5">
    <source>
        <dbReference type="RuleBase" id="RU366062"/>
    </source>
</evidence>
<feature type="domain" description="FAD-dependent oxidoreductase 2 FAD-binding" evidence="6">
    <location>
        <begin position="41"/>
        <end position="119"/>
    </location>
</feature>
<dbReference type="InterPro" id="IPR050315">
    <property type="entry name" value="FAD-oxidoreductase_2"/>
</dbReference>
<sequence length="521" mass="53847">MKKLVALTLASLMLLAGCSSTPKNDGNEATPTPEAAATEADVIVVGAGGAGMTAAIEAVNAGKSVIVIEKAAMTGGNTTRSTGGMNAANTPEQDKNDFAEEAGVEKMLASAKENYPDLAELTATVEKQYEEFKANPTGYFDTEELFMLDTLVGGKNLNDHALVEVLANEAKNGIEWLKTIDANLSQVGSFGGASVKRIHKPVNDEGKTVAVGSYLVPKLTKAAEDKDVQFVMETAATELVVTDGKVTGVKAGDTTYTGKAVILATGGFAANTEMVLKYKPSYEGFVCTNAPGMTGDGIAMATAIGADTVDMEQIQIHPTVSQETSALITEGLRGDGAILVNSEGKRFFDEVGTRDAVSAAEVAQPGGFAWLIVDNKMVEASSVIAGYIKQGLTVEGADVEALAAAMGVDGAALVETMDKWNACVEAGKDEEFGRTSFANKLDEGPYYAIKVAPGVHHTMGGLKINTNTEVLDASGNVIPGLYAAGEVTGGVHGANRLGGNAVADIIVFGRIAGQQAAAYAN</sequence>
<dbReference type="Gene3D" id="3.90.700.10">
    <property type="entry name" value="Succinate dehydrogenase/fumarate reductase flavoprotein, catalytic domain"/>
    <property type="match status" value="1"/>
</dbReference>
<keyword evidence="3 5" id="KW-0274">FAD</keyword>
<keyword evidence="4 5" id="KW-0560">Oxidoreductase</keyword>
<keyword evidence="8" id="KW-1185">Reference proteome</keyword>
<dbReference type="InterPro" id="IPR003953">
    <property type="entry name" value="FAD-dep_OxRdtase_2_FAD-bd"/>
</dbReference>
<reference evidence="7 8" key="1">
    <citation type="submission" date="2018-08" db="EMBL/GenBank/DDBJ databases">
        <title>A genome reference for cultivated species of the human gut microbiota.</title>
        <authorList>
            <person name="Zou Y."/>
            <person name="Xue W."/>
            <person name="Luo G."/>
        </authorList>
    </citation>
    <scope>NUCLEOTIDE SEQUENCE [LARGE SCALE GENOMIC DNA]</scope>
    <source>
        <strain evidence="7 8">AF24-29</strain>
    </source>
</reference>
<keyword evidence="5" id="KW-0732">Signal</keyword>
<dbReference type="GO" id="GO:0033765">
    <property type="term" value="F:steroid dehydrogenase activity, acting on the CH-CH group of donors"/>
    <property type="evidence" value="ECO:0007669"/>
    <property type="project" value="UniProtKB-ARBA"/>
</dbReference>
<dbReference type="Pfam" id="PF00890">
    <property type="entry name" value="FAD_binding_2"/>
    <property type="match status" value="2"/>
</dbReference>
<dbReference type="RefSeq" id="WP_117895549.1">
    <property type="nucleotide sequence ID" value="NZ_CABJCV010000017.1"/>
</dbReference>
<keyword evidence="2 5" id="KW-0285">Flavoprotein</keyword>
<feature type="domain" description="FAD-dependent oxidoreductase 2 FAD-binding" evidence="6">
    <location>
        <begin position="141"/>
        <end position="502"/>
    </location>
</feature>
<evidence type="ECO:0000259" key="6">
    <source>
        <dbReference type="Pfam" id="PF00890"/>
    </source>
</evidence>
<evidence type="ECO:0000313" key="8">
    <source>
        <dbReference type="Proteomes" id="UP000284178"/>
    </source>
</evidence>
<dbReference type="PANTHER" id="PTHR43400:SF7">
    <property type="entry name" value="FAD-DEPENDENT OXIDOREDUCTASE 2 FAD BINDING DOMAIN-CONTAINING PROTEIN"/>
    <property type="match status" value="1"/>
</dbReference>
<name>A0A412FUU4_9FIRM</name>
<protein>
    <submittedName>
        <fullName evidence="7">Flavocytochrome c</fullName>
    </submittedName>
</protein>
<feature type="signal peptide" evidence="5">
    <location>
        <begin position="1"/>
        <end position="25"/>
    </location>
</feature>
<comment type="cofactor">
    <cofactor evidence="1">
        <name>FAD</name>
        <dbReference type="ChEBI" id="CHEBI:57692"/>
    </cofactor>
</comment>
<feature type="chain" id="PRO_5039755143" evidence="5">
    <location>
        <begin position="26"/>
        <end position="521"/>
    </location>
</feature>
<comment type="caution">
    <text evidence="7">The sequence shown here is derived from an EMBL/GenBank/DDBJ whole genome shotgun (WGS) entry which is preliminary data.</text>
</comment>
<dbReference type="Proteomes" id="UP000284178">
    <property type="component" value="Unassembled WGS sequence"/>
</dbReference>
<organism evidence="7 8">
    <name type="scientific">Holdemania filiformis</name>
    <dbReference type="NCBI Taxonomy" id="61171"/>
    <lineage>
        <taxon>Bacteria</taxon>
        <taxon>Bacillati</taxon>
        <taxon>Bacillota</taxon>
        <taxon>Erysipelotrichia</taxon>
        <taxon>Erysipelotrichales</taxon>
        <taxon>Erysipelotrichaceae</taxon>
        <taxon>Holdemania</taxon>
    </lineage>
</organism>
<dbReference type="NCBIfam" id="TIGR01813">
    <property type="entry name" value="flavo_cyto_c"/>
    <property type="match status" value="1"/>
</dbReference>
<dbReference type="EMBL" id="QRUP01000017">
    <property type="protein sequence ID" value="RGR71880.1"/>
    <property type="molecule type" value="Genomic_DNA"/>
</dbReference>
<proteinExistence type="inferred from homology"/>
<dbReference type="SUPFAM" id="SSF56425">
    <property type="entry name" value="Succinate dehydrogenase/fumarate reductase flavoprotein, catalytic domain"/>
    <property type="match status" value="1"/>
</dbReference>
<accession>A0A412FUU4</accession>
<dbReference type="PANTHER" id="PTHR43400">
    <property type="entry name" value="FUMARATE REDUCTASE"/>
    <property type="match status" value="1"/>
</dbReference>
<dbReference type="SUPFAM" id="SSF51905">
    <property type="entry name" value="FAD/NAD(P)-binding domain"/>
    <property type="match status" value="1"/>
</dbReference>
<dbReference type="InterPro" id="IPR010960">
    <property type="entry name" value="Flavocytochrome_c"/>
</dbReference>
<dbReference type="GO" id="GO:0010181">
    <property type="term" value="F:FMN binding"/>
    <property type="evidence" value="ECO:0007669"/>
    <property type="project" value="InterPro"/>
</dbReference>
<evidence type="ECO:0000256" key="4">
    <source>
        <dbReference type="ARBA" id="ARBA00023002"/>
    </source>
</evidence>
<dbReference type="Gene3D" id="3.50.50.60">
    <property type="entry name" value="FAD/NAD(P)-binding domain"/>
    <property type="match status" value="2"/>
</dbReference>